<keyword evidence="1" id="KW-0677">Repeat</keyword>
<dbReference type="Proteomes" id="UP000315295">
    <property type="component" value="Unassembled WGS sequence"/>
</dbReference>
<dbReference type="Pfam" id="PF13041">
    <property type="entry name" value="PPR_2"/>
    <property type="match status" value="2"/>
</dbReference>
<feature type="repeat" description="PPR" evidence="2">
    <location>
        <begin position="106"/>
        <end position="140"/>
    </location>
</feature>
<keyword evidence="4" id="KW-1185">Reference proteome</keyword>
<accession>A0A540LY76</accession>
<evidence type="ECO:0000313" key="3">
    <source>
        <dbReference type="EMBL" id="TQD91222.1"/>
    </source>
</evidence>
<organism evidence="3 4">
    <name type="scientific">Malus baccata</name>
    <name type="common">Siberian crab apple</name>
    <name type="synonym">Pyrus baccata</name>
    <dbReference type="NCBI Taxonomy" id="106549"/>
    <lineage>
        <taxon>Eukaryota</taxon>
        <taxon>Viridiplantae</taxon>
        <taxon>Streptophyta</taxon>
        <taxon>Embryophyta</taxon>
        <taxon>Tracheophyta</taxon>
        <taxon>Spermatophyta</taxon>
        <taxon>Magnoliopsida</taxon>
        <taxon>eudicotyledons</taxon>
        <taxon>Gunneridae</taxon>
        <taxon>Pentapetalae</taxon>
        <taxon>rosids</taxon>
        <taxon>fabids</taxon>
        <taxon>Rosales</taxon>
        <taxon>Rosaceae</taxon>
        <taxon>Amygdaloideae</taxon>
        <taxon>Maleae</taxon>
        <taxon>Malus</taxon>
    </lineage>
</organism>
<evidence type="ECO:0000313" key="4">
    <source>
        <dbReference type="Proteomes" id="UP000315295"/>
    </source>
</evidence>
<dbReference type="NCBIfam" id="TIGR00756">
    <property type="entry name" value="PPR"/>
    <property type="match status" value="3"/>
</dbReference>
<dbReference type="InterPro" id="IPR002885">
    <property type="entry name" value="PPR_rpt"/>
</dbReference>
<evidence type="ECO:0000256" key="1">
    <source>
        <dbReference type="ARBA" id="ARBA00022737"/>
    </source>
</evidence>
<dbReference type="STRING" id="106549.A0A540LY76"/>
<name>A0A540LY76_MALBA</name>
<comment type="caution">
    <text evidence="3">The sequence shown here is derived from an EMBL/GenBank/DDBJ whole genome shotgun (WGS) entry which is preliminary data.</text>
</comment>
<gene>
    <name evidence="3" type="ORF">C1H46_023236</name>
</gene>
<dbReference type="PROSITE" id="PS51375">
    <property type="entry name" value="PPR"/>
    <property type="match status" value="3"/>
</dbReference>
<dbReference type="PANTHER" id="PTHR47926:SF410">
    <property type="entry name" value="(WILD MALAYSIAN BANANA) HYPOTHETICAL PROTEIN"/>
    <property type="match status" value="1"/>
</dbReference>
<dbReference type="GO" id="GO:0009451">
    <property type="term" value="P:RNA modification"/>
    <property type="evidence" value="ECO:0007669"/>
    <property type="project" value="InterPro"/>
</dbReference>
<dbReference type="Pfam" id="PF12854">
    <property type="entry name" value="PPR_1"/>
    <property type="match status" value="1"/>
</dbReference>
<dbReference type="AlphaFoldDB" id="A0A540LY76"/>
<reference evidence="3 4" key="1">
    <citation type="journal article" date="2019" name="G3 (Bethesda)">
        <title>Sequencing of a Wild Apple (Malus baccata) Genome Unravels the Differences Between Cultivated and Wild Apple Species Regarding Disease Resistance and Cold Tolerance.</title>
        <authorList>
            <person name="Chen X."/>
        </authorList>
    </citation>
    <scope>NUCLEOTIDE SEQUENCE [LARGE SCALE GENOMIC DNA]</scope>
    <source>
        <strain evidence="4">cv. Shandingzi</strain>
        <tissue evidence="3">Leaves</tissue>
    </source>
</reference>
<sequence>MPVKNLVSWNAMISGYVENCRAEEGWKVFRSTIGYGVRPNPSSLSSVLLGCSNLSALQMGKQVHQLSYNFQLYNDTTAGTSLVSTYCKCGNLEDAWKLFVEMEWKDIVTWNARIAGYAHHGAGHKALDLFDQMTNEGTTPNWNWIMFVAVLMVCNHAGLVDPGVQYFDSMGKDYVQAKPDHYTCMVDLGRAGRIVEAVDLVKKMPLEPHSARS</sequence>
<dbReference type="Pfam" id="PF01535">
    <property type="entry name" value="PPR"/>
    <property type="match status" value="1"/>
</dbReference>
<dbReference type="PANTHER" id="PTHR47926">
    <property type="entry name" value="PENTATRICOPEPTIDE REPEAT-CONTAINING PROTEIN"/>
    <property type="match status" value="1"/>
</dbReference>
<dbReference type="GO" id="GO:0003723">
    <property type="term" value="F:RNA binding"/>
    <property type="evidence" value="ECO:0007669"/>
    <property type="project" value="InterPro"/>
</dbReference>
<dbReference type="GO" id="GO:0099402">
    <property type="term" value="P:plant organ development"/>
    <property type="evidence" value="ECO:0007669"/>
    <property type="project" value="UniProtKB-ARBA"/>
</dbReference>
<dbReference type="Gene3D" id="1.25.40.10">
    <property type="entry name" value="Tetratricopeptide repeat domain"/>
    <property type="match status" value="2"/>
</dbReference>
<dbReference type="InterPro" id="IPR011990">
    <property type="entry name" value="TPR-like_helical_dom_sf"/>
</dbReference>
<evidence type="ECO:0000256" key="2">
    <source>
        <dbReference type="PROSITE-ProRule" id="PRU00708"/>
    </source>
</evidence>
<dbReference type="FunFam" id="1.25.40.10:FF:000158">
    <property type="entry name" value="pentatricopeptide repeat-containing protein At2g33680"/>
    <property type="match status" value="1"/>
</dbReference>
<proteinExistence type="predicted"/>
<protein>
    <recommendedName>
        <fullName evidence="5">Pentatricopeptide repeat-containing protein</fullName>
    </recommendedName>
</protein>
<evidence type="ECO:0008006" key="5">
    <source>
        <dbReference type="Google" id="ProtNLM"/>
    </source>
</evidence>
<feature type="repeat" description="PPR" evidence="2">
    <location>
        <begin position="75"/>
        <end position="105"/>
    </location>
</feature>
<dbReference type="InterPro" id="IPR046960">
    <property type="entry name" value="PPR_At4g14850-like_plant"/>
</dbReference>
<feature type="repeat" description="PPR" evidence="2">
    <location>
        <begin position="5"/>
        <end position="39"/>
    </location>
</feature>
<dbReference type="EMBL" id="VIEB01000428">
    <property type="protein sequence ID" value="TQD91222.1"/>
    <property type="molecule type" value="Genomic_DNA"/>
</dbReference>